<dbReference type="Proteomes" id="UP000198287">
    <property type="component" value="Unassembled WGS sequence"/>
</dbReference>
<reference evidence="2 3" key="1">
    <citation type="submission" date="2015-12" db="EMBL/GenBank/DDBJ databases">
        <title>The genome of Folsomia candida.</title>
        <authorList>
            <person name="Faddeeva A."/>
            <person name="Derks M.F."/>
            <person name="Anvar Y."/>
            <person name="Smit S."/>
            <person name="Van Straalen N."/>
            <person name="Roelofs D."/>
        </authorList>
    </citation>
    <scope>NUCLEOTIDE SEQUENCE [LARGE SCALE GENOMIC DNA]</scope>
    <source>
        <strain evidence="2 3">VU population</strain>
        <tissue evidence="2">Whole body</tissue>
    </source>
</reference>
<dbReference type="AlphaFoldDB" id="A0A226D9V0"/>
<evidence type="ECO:0000313" key="2">
    <source>
        <dbReference type="EMBL" id="OXA41401.1"/>
    </source>
</evidence>
<protein>
    <submittedName>
        <fullName evidence="2">Uncharacterized protein</fullName>
    </submittedName>
</protein>
<dbReference type="EMBL" id="LNIX01000029">
    <property type="protein sequence ID" value="OXA41401.1"/>
    <property type="molecule type" value="Genomic_DNA"/>
</dbReference>
<organism evidence="2 3">
    <name type="scientific">Folsomia candida</name>
    <name type="common">Springtail</name>
    <dbReference type="NCBI Taxonomy" id="158441"/>
    <lineage>
        <taxon>Eukaryota</taxon>
        <taxon>Metazoa</taxon>
        <taxon>Ecdysozoa</taxon>
        <taxon>Arthropoda</taxon>
        <taxon>Hexapoda</taxon>
        <taxon>Collembola</taxon>
        <taxon>Entomobryomorpha</taxon>
        <taxon>Isotomoidea</taxon>
        <taxon>Isotomidae</taxon>
        <taxon>Proisotominae</taxon>
        <taxon>Folsomia</taxon>
    </lineage>
</organism>
<accession>A0A226D9V0</accession>
<gene>
    <name evidence="2" type="ORF">Fcan01_23596</name>
</gene>
<evidence type="ECO:0000313" key="3">
    <source>
        <dbReference type="Proteomes" id="UP000198287"/>
    </source>
</evidence>
<sequence length="355" mass="41374">MPGTLFHSVVAYLLTIPLTSRSWNTAGLFENCDVTFLMHKPKLGGRSPKGNILPYFTQIRNSNLYSPRILTQFHINLKHQDLFVRPPPFGRNRKSIIFFDLQSDIRREMYRYIQQLIVKYFLPERFVFQHVHNTLWNTINYPPTGTIVAPLVLFSVKFPDQIFLLCIACDTKPPVRVSTIGRNISMSTIETMWFALNSNLHQKPVQIIVAVPINNNPTLVKRFHQLSKKVPYLSGSHQRDELIKFVHSFKTFRRLSTSRNESIETSKTFAIMDDAAHLKVYAKIVQWYGNRLVIQTKQDTPFSEIYFGLASRNFLLPMFLNRFGQFLSFGLEDRWRKLEDTYVPIKAAYRMDSAT</sequence>
<feature type="signal peptide" evidence="1">
    <location>
        <begin position="1"/>
        <end position="22"/>
    </location>
</feature>
<evidence type="ECO:0000256" key="1">
    <source>
        <dbReference type="SAM" id="SignalP"/>
    </source>
</evidence>
<name>A0A226D9V0_FOLCA</name>
<keyword evidence="3" id="KW-1185">Reference proteome</keyword>
<comment type="caution">
    <text evidence="2">The sequence shown here is derived from an EMBL/GenBank/DDBJ whole genome shotgun (WGS) entry which is preliminary data.</text>
</comment>
<feature type="chain" id="PRO_5012375396" evidence="1">
    <location>
        <begin position="23"/>
        <end position="355"/>
    </location>
</feature>
<proteinExistence type="predicted"/>
<keyword evidence="1" id="KW-0732">Signal</keyword>